<feature type="region of interest" description="Disordered" evidence="2">
    <location>
        <begin position="1"/>
        <end position="34"/>
    </location>
</feature>
<proteinExistence type="predicted"/>
<dbReference type="GO" id="GO:0016787">
    <property type="term" value="F:hydrolase activity"/>
    <property type="evidence" value="ECO:0007669"/>
    <property type="project" value="UniProtKB-KW"/>
</dbReference>
<gene>
    <name evidence="4" type="ORF">MAIC_11130</name>
</gene>
<reference evidence="4 5" key="1">
    <citation type="journal article" date="2019" name="Emerg. Microbes Infect.">
        <title>Comprehensive subspecies identification of 175 nontuberculous mycobacteria species based on 7547 genomic profiles.</title>
        <authorList>
            <person name="Matsumoto Y."/>
            <person name="Kinjo T."/>
            <person name="Motooka D."/>
            <person name="Nabeya D."/>
            <person name="Jung N."/>
            <person name="Uechi K."/>
            <person name="Horii T."/>
            <person name="Iida T."/>
            <person name="Fujita J."/>
            <person name="Nakamura S."/>
        </authorList>
    </citation>
    <scope>NUCLEOTIDE SEQUENCE [LARGE SCALE GENOMIC DNA]</scope>
    <source>
        <strain evidence="4 5">JCM 6376</strain>
    </source>
</reference>
<sequence>MGSDEERNPKPRGIDQRLARRAEKSAERLARKADHPGLGVGKRAGLLAGVAGLGAVGTVAGVSAARSFGQRSGVEDVYQREDFGLLDADRGCVVTTPDGIPLVVREVGPTTAPLTVVFAHGFCLQMGSFHFQRAALASRWGDQVRMVFYDQRGHGQSSAAPVDTYTVDQLGKDLETVLQVMVPRGPVVLVGHSMGGMTVLSHARQFPEHYGSRIVGAALISSAAEGLSRSPLGEILQNPALEAVRFAARYAPKLVHRTRGAARSVIRPILRAASYGDDHMSPSVVAFSEKMIHDTPIATLVEFLHALEVHDESAALPVLARIPTLIACGDHDVLTPMVHSEEMAAVLPNSELLIVPGAGHLVQLEQPELINDALVALVERATPSKLVAFARRLKDRNRG</sequence>
<keyword evidence="5" id="KW-1185">Reference proteome</keyword>
<dbReference type="InterPro" id="IPR050471">
    <property type="entry name" value="AB_hydrolase"/>
</dbReference>
<keyword evidence="1" id="KW-0560">Oxidoreductase</keyword>
<dbReference type="InterPro" id="IPR000073">
    <property type="entry name" value="AB_hydrolase_1"/>
</dbReference>
<dbReference type="InterPro" id="IPR029058">
    <property type="entry name" value="AB_hydrolase_fold"/>
</dbReference>
<dbReference type="Gene3D" id="3.40.50.1820">
    <property type="entry name" value="alpha/beta hydrolase"/>
    <property type="match status" value="1"/>
</dbReference>
<dbReference type="SUPFAM" id="SSF53474">
    <property type="entry name" value="alpha/beta-Hydrolases"/>
    <property type="match status" value="1"/>
</dbReference>
<evidence type="ECO:0000259" key="3">
    <source>
        <dbReference type="Pfam" id="PF00561"/>
    </source>
</evidence>
<organism evidence="4 5">
    <name type="scientific">Mycolicibacterium aichiense</name>
    <dbReference type="NCBI Taxonomy" id="1799"/>
    <lineage>
        <taxon>Bacteria</taxon>
        <taxon>Bacillati</taxon>
        <taxon>Actinomycetota</taxon>
        <taxon>Actinomycetes</taxon>
        <taxon>Mycobacteriales</taxon>
        <taxon>Mycobacteriaceae</taxon>
        <taxon>Mycolicibacterium</taxon>
    </lineage>
</organism>
<dbReference type="Pfam" id="PF00561">
    <property type="entry name" value="Abhydrolase_1"/>
    <property type="match status" value="1"/>
</dbReference>
<dbReference type="AlphaFoldDB" id="A0AAD1HJ26"/>
<name>A0AAD1HJ26_9MYCO</name>
<dbReference type="KEGG" id="maic:MAIC_11130"/>
<dbReference type="EMBL" id="AP022561">
    <property type="protein sequence ID" value="BBX06310.1"/>
    <property type="molecule type" value="Genomic_DNA"/>
</dbReference>
<keyword evidence="1" id="KW-0575">Peroxidase</keyword>
<feature type="domain" description="AB hydrolase-1" evidence="3">
    <location>
        <begin position="115"/>
        <end position="367"/>
    </location>
</feature>
<evidence type="ECO:0000313" key="4">
    <source>
        <dbReference type="EMBL" id="BBX06310.1"/>
    </source>
</evidence>
<dbReference type="PRINTS" id="PR00412">
    <property type="entry name" value="EPOXHYDRLASE"/>
</dbReference>
<dbReference type="RefSeq" id="WP_115316854.1">
    <property type="nucleotide sequence ID" value="NZ_AP022561.1"/>
</dbReference>
<evidence type="ECO:0000256" key="1">
    <source>
        <dbReference type="ARBA" id="ARBA00022559"/>
    </source>
</evidence>
<protein>
    <submittedName>
        <fullName evidence="4">Alpha/beta hydrolase</fullName>
    </submittedName>
</protein>
<dbReference type="Proteomes" id="UP000467327">
    <property type="component" value="Chromosome"/>
</dbReference>
<keyword evidence="4" id="KW-0378">Hydrolase</keyword>
<dbReference type="PANTHER" id="PTHR43433">
    <property type="entry name" value="HYDROLASE, ALPHA/BETA FOLD FAMILY PROTEIN"/>
    <property type="match status" value="1"/>
</dbReference>
<evidence type="ECO:0000313" key="5">
    <source>
        <dbReference type="Proteomes" id="UP000467327"/>
    </source>
</evidence>
<dbReference type="PANTHER" id="PTHR43433:SF1">
    <property type="entry name" value="BLL5160 PROTEIN"/>
    <property type="match status" value="1"/>
</dbReference>
<dbReference type="InterPro" id="IPR000639">
    <property type="entry name" value="Epox_hydrolase-like"/>
</dbReference>
<evidence type="ECO:0000256" key="2">
    <source>
        <dbReference type="SAM" id="MobiDB-lite"/>
    </source>
</evidence>
<accession>A0AAD1HJ26</accession>
<dbReference type="GO" id="GO:0004601">
    <property type="term" value="F:peroxidase activity"/>
    <property type="evidence" value="ECO:0007669"/>
    <property type="project" value="UniProtKB-KW"/>
</dbReference>